<dbReference type="EMBL" id="SKBM01000037">
    <property type="protein sequence ID" value="TCZ53664.1"/>
    <property type="molecule type" value="Genomic_DNA"/>
</dbReference>
<dbReference type="RefSeq" id="WP_132296155.1">
    <property type="nucleotide sequence ID" value="NZ_SKBM01000037.1"/>
</dbReference>
<dbReference type="SUPFAM" id="SSF51269">
    <property type="entry name" value="AFP III-like domain"/>
    <property type="match status" value="1"/>
</dbReference>
<dbReference type="PANTHER" id="PTHR36307:SF1">
    <property type="entry name" value="FLAGELLA BASAL BODY P-RING FORMATION PROTEIN FLGA"/>
    <property type="match status" value="1"/>
</dbReference>
<dbReference type="InterPro" id="IPR013974">
    <property type="entry name" value="SAF"/>
</dbReference>
<feature type="domain" description="SAF" evidence="5">
    <location>
        <begin position="182"/>
        <end position="244"/>
    </location>
</feature>
<evidence type="ECO:0000313" key="6">
    <source>
        <dbReference type="EMBL" id="TCZ53664.1"/>
    </source>
</evidence>
<evidence type="ECO:0000256" key="1">
    <source>
        <dbReference type="ARBA" id="ARBA00004418"/>
    </source>
</evidence>
<dbReference type="OrthoDB" id="7727421at2"/>
<dbReference type="NCBIfam" id="TIGR03170">
    <property type="entry name" value="flgA_cterm"/>
    <property type="match status" value="1"/>
</dbReference>
<feature type="signal peptide" evidence="4">
    <location>
        <begin position="1"/>
        <end position="20"/>
    </location>
</feature>
<gene>
    <name evidence="6" type="primary">flgA</name>
    <name evidence="6" type="ORF">EXY23_24360</name>
</gene>
<organism evidence="6 7">
    <name type="scientific">Roseicella aquatilis</name>
    <dbReference type="NCBI Taxonomy" id="2527868"/>
    <lineage>
        <taxon>Bacteria</taxon>
        <taxon>Pseudomonadati</taxon>
        <taxon>Pseudomonadota</taxon>
        <taxon>Alphaproteobacteria</taxon>
        <taxon>Acetobacterales</taxon>
        <taxon>Roseomonadaceae</taxon>
        <taxon>Roseicella</taxon>
    </lineage>
</organism>
<keyword evidence="2 4" id="KW-0732">Signal</keyword>
<dbReference type="CDD" id="cd11614">
    <property type="entry name" value="SAF_CpaB_FlgA_like"/>
    <property type="match status" value="1"/>
</dbReference>
<dbReference type="SMART" id="SM00858">
    <property type="entry name" value="SAF"/>
    <property type="match status" value="1"/>
</dbReference>
<keyword evidence="6" id="KW-0966">Cell projection</keyword>
<dbReference type="InterPro" id="IPR039246">
    <property type="entry name" value="Flagellar_FlgA"/>
</dbReference>
<evidence type="ECO:0000259" key="5">
    <source>
        <dbReference type="SMART" id="SM00858"/>
    </source>
</evidence>
<comment type="caution">
    <text evidence="6">The sequence shown here is derived from an EMBL/GenBank/DDBJ whole genome shotgun (WGS) entry which is preliminary data.</text>
</comment>
<dbReference type="InterPro" id="IPR036732">
    <property type="entry name" value="AFP_Neu5c_C_sf"/>
</dbReference>
<dbReference type="InterPro" id="IPR017585">
    <property type="entry name" value="SAF_FlgA"/>
</dbReference>
<evidence type="ECO:0000256" key="3">
    <source>
        <dbReference type="ARBA" id="ARBA00022764"/>
    </source>
</evidence>
<keyword evidence="6" id="KW-0282">Flagellum</keyword>
<dbReference type="Proteomes" id="UP000295023">
    <property type="component" value="Unassembled WGS sequence"/>
</dbReference>
<dbReference type="PANTHER" id="PTHR36307">
    <property type="entry name" value="FLAGELLA BASAL BODY P-RING FORMATION PROTEIN FLGA"/>
    <property type="match status" value="1"/>
</dbReference>
<keyword evidence="3" id="KW-0574">Periplasm</keyword>
<evidence type="ECO:0000256" key="4">
    <source>
        <dbReference type="SAM" id="SignalP"/>
    </source>
</evidence>
<accession>A0A4R4D3N3</accession>
<dbReference type="GO" id="GO:0044780">
    <property type="term" value="P:bacterial-type flagellum assembly"/>
    <property type="evidence" value="ECO:0007669"/>
    <property type="project" value="InterPro"/>
</dbReference>
<dbReference type="AlphaFoldDB" id="A0A4R4D3N3"/>
<sequence>MRRCRHALLALVLLAAPAAAEPAVLRTQVIVTGTVVTLGDLFEHAGPRAAQVLGAAPLPGQRWMLEAPQLSLIARDFGVAWQPLSPAERAVVERPGRALRREQVADALLPELQALGARPELEVELTGFTPPFLPQEAPEPRLAFEGLAHDPAGHRFTATMLVVAEGMPPFRQRIAGRLAAMRSVVVAARALKADTVIGPADVTLLRLPTEGLPPGLVEAPEALVGARVKRAVAADRPLSASDVAVVTTLRQGMPVMLQHEVPGLTIAAQGRALEDGTLGAVVPVLNLATGTVVMAQVLGPGRVRPLGPALAQPNRPPR</sequence>
<dbReference type="Gene3D" id="2.30.30.760">
    <property type="match status" value="1"/>
</dbReference>
<comment type="subcellular location">
    <subcellularLocation>
        <location evidence="1">Periplasm</location>
    </subcellularLocation>
</comment>
<keyword evidence="6" id="KW-0969">Cilium</keyword>
<dbReference type="GO" id="GO:0042597">
    <property type="term" value="C:periplasmic space"/>
    <property type="evidence" value="ECO:0007669"/>
    <property type="project" value="UniProtKB-SubCell"/>
</dbReference>
<protein>
    <submittedName>
        <fullName evidence="6">Flagellar basal body P-ring formation protein FlgA</fullName>
    </submittedName>
</protein>
<keyword evidence="7" id="KW-1185">Reference proteome</keyword>
<evidence type="ECO:0000313" key="7">
    <source>
        <dbReference type="Proteomes" id="UP000295023"/>
    </source>
</evidence>
<name>A0A4R4D3N3_9PROT</name>
<feature type="chain" id="PRO_5020816255" evidence="4">
    <location>
        <begin position="21"/>
        <end position="318"/>
    </location>
</feature>
<dbReference type="Pfam" id="PF13144">
    <property type="entry name" value="ChapFlgA"/>
    <property type="match status" value="1"/>
</dbReference>
<reference evidence="6 7" key="1">
    <citation type="submission" date="2019-03" db="EMBL/GenBank/DDBJ databases">
        <title>Paracraurococcus aquatilis NE82 genome sequence.</title>
        <authorList>
            <person name="Zhao Y."/>
            <person name="Du Z."/>
        </authorList>
    </citation>
    <scope>NUCLEOTIDE SEQUENCE [LARGE SCALE GENOMIC DNA]</scope>
    <source>
        <strain evidence="6 7">NE82</strain>
    </source>
</reference>
<dbReference type="Gene3D" id="3.90.1210.10">
    <property type="entry name" value="Antifreeze-like/N-acetylneuraminic acid synthase C-terminal domain"/>
    <property type="match status" value="1"/>
</dbReference>
<proteinExistence type="predicted"/>
<evidence type="ECO:0000256" key="2">
    <source>
        <dbReference type="ARBA" id="ARBA00022729"/>
    </source>
</evidence>